<dbReference type="Proteomes" id="UP001596091">
    <property type="component" value="Unassembled WGS sequence"/>
</dbReference>
<feature type="transmembrane region" description="Helical" evidence="2">
    <location>
        <begin position="50"/>
        <end position="71"/>
    </location>
</feature>
<gene>
    <name evidence="3" type="ORF">ACFPT7_24935</name>
</gene>
<evidence type="ECO:0000256" key="1">
    <source>
        <dbReference type="SAM" id="MobiDB-lite"/>
    </source>
</evidence>
<feature type="compositionally biased region" description="Basic residues" evidence="1">
    <location>
        <begin position="93"/>
        <end position="118"/>
    </location>
</feature>
<keyword evidence="4" id="KW-1185">Reference proteome</keyword>
<dbReference type="RefSeq" id="WP_263341699.1">
    <property type="nucleotide sequence ID" value="NZ_JAGSYH010000008.1"/>
</dbReference>
<keyword evidence="2" id="KW-0812">Transmembrane</keyword>
<protein>
    <recommendedName>
        <fullName evidence="5">Secretin/TonB short N-terminal domain-containing protein</fullName>
    </recommendedName>
</protein>
<accession>A0ABW1ENG9</accession>
<comment type="caution">
    <text evidence="3">The sequence shown here is derived from an EMBL/GenBank/DDBJ whole genome shotgun (WGS) entry which is preliminary data.</text>
</comment>
<evidence type="ECO:0000313" key="3">
    <source>
        <dbReference type="EMBL" id="MFC5865575.1"/>
    </source>
</evidence>
<feature type="compositionally biased region" description="Acidic residues" evidence="1">
    <location>
        <begin position="278"/>
        <end position="290"/>
    </location>
</feature>
<evidence type="ECO:0000313" key="4">
    <source>
        <dbReference type="Proteomes" id="UP001596091"/>
    </source>
</evidence>
<proteinExistence type="predicted"/>
<evidence type="ECO:0008006" key="5">
    <source>
        <dbReference type="Google" id="ProtNLM"/>
    </source>
</evidence>
<feature type="compositionally biased region" description="Low complexity" evidence="1">
    <location>
        <begin position="307"/>
        <end position="339"/>
    </location>
</feature>
<name>A0ABW1ENG9_9BACT</name>
<sequence length="354" mass="38757">MRLEQNESSGGQALPCGVPISPVRREMHRGLIPGWIDSWRDVSARRSCGALLAAAIVVLPLVMAIAGSAWAGEGKPMAAKPAAQAHATVKEVKLHKKRRSHARASKSHRRHRSRKYRTQARVAPPKPRVERVHAVRRHSHHVASKPVVETHIAAVPQLPAMPVIPDWPANDKPVAAAVNWNGKELSIDAKNSSLNQILADVSTATGLKVEGQSGDQRVYGTYGPAPARDVLNQLLDGSDYNMVMVGDSGYGTPTELVLSRKVKMVASNRRPGFSAAASDDDGDEDAEQPESSEPVRRRPFATPLQPPQGQQVNPQINPQNPQEQQQQQLQQMQQQLQRRPMPPESPQSEQDPNQ</sequence>
<feature type="region of interest" description="Disordered" evidence="1">
    <location>
        <begin position="272"/>
        <end position="354"/>
    </location>
</feature>
<organism evidence="3 4">
    <name type="scientific">Acidicapsa dinghuensis</name>
    <dbReference type="NCBI Taxonomy" id="2218256"/>
    <lineage>
        <taxon>Bacteria</taxon>
        <taxon>Pseudomonadati</taxon>
        <taxon>Acidobacteriota</taxon>
        <taxon>Terriglobia</taxon>
        <taxon>Terriglobales</taxon>
        <taxon>Acidobacteriaceae</taxon>
        <taxon>Acidicapsa</taxon>
    </lineage>
</organism>
<reference evidence="4" key="1">
    <citation type="journal article" date="2019" name="Int. J. Syst. Evol. Microbiol.">
        <title>The Global Catalogue of Microorganisms (GCM) 10K type strain sequencing project: providing services to taxonomists for standard genome sequencing and annotation.</title>
        <authorList>
            <consortium name="The Broad Institute Genomics Platform"/>
            <consortium name="The Broad Institute Genome Sequencing Center for Infectious Disease"/>
            <person name="Wu L."/>
            <person name="Ma J."/>
        </authorList>
    </citation>
    <scope>NUCLEOTIDE SEQUENCE [LARGE SCALE GENOMIC DNA]</scope>
    <source>
        <strain evidence="4">JCM 4087</strain>
    </source>
</reference>
<keyword evidence="2" id="KW-1133">Transmembrane helix</keyword>
<dbReference type="EMBL" id="JBHSPH010000020">
    <property type="protein sequence ID" value="MFC5865575.1"/>
    <property type="molecule type" value="Genomic_DNA"/>
</dbReference>
<feature type="region of interest" description="Disordered" evidence="1">
    <location>
        <begin position="90"/>
        <end position="129"/>
    </location>
</feature>
<keyword evidence="2" id="KW-0472">Membrane</keyword>
<evidence type="ECO:0000256" key="2">
    <source>
        <dbReference type="SAM" id="Phobius"/>
    </source>
</evidence>